<keyword evidence="1" id="KW-1133">Transmembrane helix</keyword>
<protein>
    <submittedName>
        <fullName evidence="2">Uncharacterized protein</fullName>
    </submittedName>
</protein>
<evidence type="ECO:0000256" key="1">
    <source>
        <dbReference type="SAM" id="Phobius"/>
    </source>
</evidence>
<keyword evidence="1" id="KW-0812">Transmembrane</keyword>
<feature type="transmembrane region" description="Helical" evidence="1">
    <location>
        <begin position="62"/>
        <end position="84"/>
    </location>
</feature>
<sequence length="85" mass="9675">MVRIPGRNCFNQSVISDHPASLWTVLNNFLAHAILPLTHSSPISLVFRLFIKKAYRKHGCSVRPLVFLLSLLSPFISLFCILYFS</sequence>
<keyword evidence="1" id="KW-0472">Membrane</keyword>
<proteinExistence type="predicted"/>
<reference evidence="2" key="1">
    <citation type="journal article" date="2019" name="Environ. Microbiol.">
        <title>Fungal ecological strategies reflected in gene transcription - a case study of two litter decomposers.</title>
        <authorList>
            <person name="Barbi F."/>
            <person name="Kohler A."/>
            <person name="Barry K."/>
            <person name="Baskaran P."/>
            <person name="Daum C."/>
            <person name="Fauchery L."/>
            <person name="Ihrmark K."/>
            <person name="Kuo A."/>
            <person name="LaButti K."/>
            <person name="Lipzen A."/>
            <person name="Morin E."/>
            <person name="Grigoriev I.V."/>
            <person name="Henrissat B."/>
            <person name="Lindahl B."/>
            <person name="Martin F."/>
        </authorList>
    </citation>
    <scope>NUCLEOTIDE SEQUENCE</scope>
    <source>
        <strain evidence="2">JB14</strain>
    </source>
</reference>
<dbReference type="EMBL" id="ML769485">
    <property type="protein sequence ID" value="KAE9398294.1"/>
    <property type="molecule type" value="Genomic_DNA"/>
</dbReference>
<evidence type="ECO:0000313" key="3">
    <source>
        <dbReference type="Proteomes" id="UP000799118"/>
    </source>
</evidence>
<feature type="transmembrane region" description="Helical" evidence="1">
    <location>
        <begin position="29"/>
        <end position="50"/>
    </location>
</feature>
<name>A0A6A4HMJ9_9AGAR</name>
<organism evidence="2 3">
    <name type="scientific">Gymnopus androsaceus JB14</name>
    <dbReference type="NCBI Taxonomy" id="1447944"/>
    <lineage>
        <taxon>Eukaryota</taxon>
        <taxon>Fungi</taxon>
        <taxon>Dikarya</taxon>
        <taxon>Basidiomycota</taxon>
        <taxon>Agaricomycotina</taxon>
        <taxon>Agaricomycetes</taxon>
        <taxon>Agaricomycetidae</taxon>
        <taxon>Agaricales</taxon>
        <taxon>Marasmiineae</taxon>
        <taxon>Omphalotaceae</taxon>
        <taxon>Gymnopus</taxon>
    </lineage>
</organism>
<dbReference type="AlphaFoldDB" id="A0A6A4HMJ9"/>
<keyword evidence="3" id="KW-1185">Reference proteome</keyword>
<dbReference type="Proteomes" id="UP000799118">
    <property type="component" value="Unassembled WGS sequence"/>
</dbReference>
<gene>
    <name evidence="2" type="ORF">BT96DRAFT_39365</name>
</gene>
<evidence type="ECO:0000313" key="2">
    <source>
        <dbReference type="EMBL" id="KAE9398294.1"/>
    </source>
</evidence>
<accession>A0A6A4HMJ9</accession>